<accession>A0ABP1F9P3</accession>
<dbReference type="NCBIfam" id="TIGR04193">
    <property type="entry name" value="SPASM_w_grasp"/>
    <property type="match status" value="1"/>
</dbReference>
<protein>
    <submittedName>
        <fullName evidence="1">Grasp-with-spasm system SPASM domain peptide maturase</fullName>
    </submittedName>
</protein>
<dbReference type="InterPro" id="IPR058240">
    <property type="entry name" value="rSAM_sf"/>
</dbReference>
<dbReference type="InterPro" id="IPR026497">
    <property type="entry name" value="GRASP-with-SPASM"/>
</dbReference>
<dbReference type="InterPro" id="IPR013785">
    <property type="entry name" value="Aldolase_TIM"/>
</dbReference>
<gene>
    <name evidence="1" type="ORF">T190115A13A_20387</name>
</gene>
<proteinExistence type="predicted"/>
<dbReference type="EMBL" id="CAXJRC010000022">
    <property type="protein sequence ID" value="CAL2107107.1"/>
    <property type="molecule type" value="Genomic_DNA"/>
</dbReference>
<comment type="caution">
    <text evidence="1">The sequence shown here is derived from an EMBL/GenBank/DDBJ whole genome shotgun (WGS) entry which is preliminary data.</text>
</comment>
<dbReference type="Proteomes" id="UP001497602">
    <property type="component" value="Unassembled WGS sequence"/>
</dbReference>
<dbReference type="Gene3D" id="3.20.20.70">
    <property type="entry name" value="Aldolase class I"/>
    <property type="match status" value="1"/>
</dbReference>
<keyword evidence="2" id="KW-1185">Reference proteome</keyword>
<organism evidence="1 2">
    <name type="scientific">Tenacibaculum vairaonense</name>
    <dbReference type="NCBI Taxonomy" id="3137860"/>
    <lineage>
        <taxon>Bacteria</taxon>
        <taxon>Pseudomonadati</taxon>
        <taxon>Bacteroidota</taxon>
        <taxon>Flavobacteriia</taxon>
        <taxon>Flavobacteriales</taxon>
        <taxon>Flavobacteriaceae</taxon>
        <taxon>Tenacibaculum</taxon>
    </lineage>
</organism>
<reference evidence="1 2" key="1">
    <citation type="submission" date="2024-05" db="EMBL/GenBank/DDBJ databases">
        <authorList>
            <person name="Duchaud E."/>
        </authorList>
    </citation>
    <scope>NUCLEOTIDE SEQUENCE [LARGE SCALE GENOMIC DNA]</scope>
    <source>
        <strain evidence="1">Ena-SAMPLE-TAB-13-05-2024-13:56:06:370-140305</strain>
    </source>
</reference>
<sequence>MKTPMKKTFHLFSCCILVKGARRSIIIDTQRRESYYIPNDLYNVLNNSPELLTSSTDLVIKEYFEFLMENELGFLTEQSHNFPKIDLKWETSSEITNAVLEIENIGDYNLQKLLHELSELACKNVLIKFYKKQTIAVLNTFFDLLEIFGFNNIDVLMPISEENIKDITKLINSRPLIRTFTLTNTSKNELIQASNDGMTALKTSAKRIEDKNTFKVDVNSFNLSLQFISESTHYNNYLNRKVVIDKLGYIKNATSFNKNYGHIDKVQIKDVISQTDFNRFWNVTKDQVEICKDCEHRYICPSLIKNEEEIKLKTSLCSYNPYTATW</sequence>
<name>A0ABP1F9P3_9FLAO</name>
<dbReference type="SUPFAM" id="SSF102114">
    <property type="entry name" value="Radical SAM enzymes"/>
    <property type="match status" value="1"/>
</dbReference>
<evidence type="ECO:0000313" key="1">
    <source>
        <dbReference type="EMBL" id="CAL2107107.1"/>
    </source>
</evidence>
<evidence type="ECO:0000313" key="2">
    <source>
        <dbReference type="Proteomes" id="UP001497602"/>
    </source>
</evidence>